<reference evidence="3" key="1">
    <citation type="submission" date="2022-10" db="EMBL/GenBank/DDBJ databases">
        <authorList>
            <person name="Chen Y."/>
            <person name="Dougan E. K."/>
            <person name="Chan C."/>
            <person name="Rhodes N."/>
            <person name="Thang M."/>
        </authorList>
    </citation>
    <scope>NUCLEOTIDE SEQUENCE</scope>
</reference>
<protein>
    <submittedName>
        <fullName evidence="3">Uncharacterized protein</fullName>
    </submittedName>
</protein>
<feature type="region of interest" description="Disordered" evidence="2">
    <location>
        <begin position="1050"/>
        <end position="1082"/>
    </location>
</feature>
<feature type="region of interest" description="Disordered" evidence="2">
    <location>
        <begin position="441"/>
        <end position="486"/>
    </location>
</feature>
<feature type="compositionally biased region" description="Basic residues" evidence="2">
    <location>
        <begin position="466"/>
        <end position="475"/>
    </location>
</feature>
<keyword evidence="5" id="KW-1185">Reference proteome</keyword>
<reference evidence="4" key="2">
    <citation type="submission" date="2024-04" db="EMBL/GenBank/DDBJ databases">
        <authorList>
            <person name="Chen Y."/>
            <person name="Shah S."/>
            <person name="Dougan E. K."/>
            <person name="Thang M."/>
            <person name="Chan C."/>
        </authorList>
    </citation>
    <scope>NUCLEOTIDE SEQUENCE [LARGE SCALE GENOMIC DNA]</scope>
</reference>
<evidence type="ECO:0000256" key="1">
    <source>
        <dbReference type="SAM" id="Coils"/>
    </source>
</evidence>
<name>A0A9P1BVT5_9DINO</name>
<feature type="coiled-coil region" evidence="1">
    <location>
        <begin position="137"/>
        <end position="164"/>
    </location>
</feature>
<sequence length="1438" mass="158168">MVILPHVEAIETVLQEWVDGEGYPVAIYEAADVVIETMRGRNLGTASVLLVDMPWLGAAQFRRPIALRRDATDRILRITVEDQIGRPRSSEAWAASEAWLLSKEPDDVLQEYFSAESGEGAEEFLEQAAGANHAPVGEDQSDVIRQMQARIQQLEAEAAGRTSLLAAPAPAQELFPMQMAAGGLRQEDWDQLQKLAGPTPKRAPRPEAATAYRGEEFDTQAEVRLEAQEEEALAQLAQTGDPLHRILALQMQQTQALLARMGPRSSDPLSQALSGSSDSNQSSSGVKGCHAREIFIKHMEDLPMIARVTQRNVLQDMGYSQPFPGLMREFIEKRVPLGDMRTLTLLSHFMATGWEIGFNLNDPNIMGLMAKGLMMTEQFCLDGGRTTMGWLLSAVAEPNFAAIERNRQRRGLRPYSRLASPSWVAANIAFLKDMDYMESRLKDGTKQDSRSEWDKDTDKDKDKDKKPKPKPKGKGNGKTNAKTAAAEASEFTRLSCKLDPRTAQQSASDRLDLWPCPPPVWKWTGPSALSPARRKRKKHLACRNHCVQQIVCCLNWESLGHPVHPPPQAIAGYGYSPSQIAMIERLEGLVDYFLAAGDFDSASLGRSAEKLDALLSVCRELPGQQCQDVDLDEVLRISADDLSEMYYTFKVPPDRARRNCIRTVFKPQEIQHLSCFDPFKHTGPCFVALAALAMGDSLAVEIAQQAHFQVLSQVAGCLLEHERVAYRRAFPRGPFYEFLSIDDHLGLQRISKSAYRASALARDDQVFKAAAKAYRQVGLVQHPRKRKRHEISGTFLGAEIDGAVGRVSARNELLALCILGPLCQTDLRVGTCDQVFCMDASPHGGAICKVQESKHVVNEMWRHSEQRGFYTKLENPAASVLKELGIDSEPSFGPSPVDPVGLWSLPVPKHLSEGFIWDCLELFRGEGNWSAAHEQVGLRVHPGVEIKDKGLSFGDLLDDSVFHEVLSLALRGDDESASLDHPSYRPWYEDAEWIAEYSDSVHFKELLRWLTSLRAGNTDDFDLVVMSASLGRNAARWLRLLLLLGGDIERNPGPQKTQRSPRGPLDAASQKGVTPGVLRGSGATHMTSEAEQLHSLFLETNCLECLIDHCSVNQQQNLAVVGHLTDKTEREGPLPVAKASLDGAKSTEGSSRPSASRSQGTAGPNPVTQSAKQFADAFSREVLKIDRERVNKNTKPRFQESIRIMPTSAWSKLYAAFPARATSPVKPEATASTQCIQSIPSKSAEVSAATVHKALHSIVPAQWSSFHRHWTCQKTVAEMIAIVAIPEIRNSDAVAVATVASLASASLAKMAAEAVTKAVTKEISMVFSSASPAMWSPLHRKWCGHEVLKQSLKQSLKPSKAPKAIQKLALAKDYGLLPGLASSMLDAALNIEVKAITNVLKAEEVSKALAPIAPIVKCSVAPAIYSKWHRHWTGGRAS</sequence>
<gene>
    <name evidence="3" type="ORF">C1SCF055_LOCUS8328</name>
</gene>
<proteinExistence type="predicted"/>
<comment type="caution">
    <text evidence="3">The sequence shown here is derived from an EMBL/GenBank/DDBJ whole genome shotgun (WGS) entry which is preliminary data.</text>
</comment>
<feature type="region of interest" description="Disordered" evidence="2">
    <location>
        <begin position="1128"/>
        <end position="1169"/>
    </location>
</feature>
<dbReference type="EMBL" id="CAMXCT010000558">
    <property type="protein sequence ID" value="CAI3980460.1"/>
    <property type="molecule type" value="Genomic_DNA"/>
</dbReference>
<keyword evidence="1" id="KW-0175">Coiled coil</keyword>
<feature type="compositionally biased region" description="Low complexity" evidence="2">
    <location>
        <begin position="269"/>
        <end position="285"/>
    </location>
</feature>
<organism evidence="3">
    <name type="scientific">Cladocopium goreaui</name>
    <dbReference type="NCBI Taxonomy" id="2562237"/>
    <lineage>
        <taxon>Eukaryota</taxon>
        <taxon>Sar</taxon>
        <taxon>Alveolata</taxon>
        <taxon>Dinophyceae</taxon>
        <taxon>Suessiales</taxon>
        <taxon>Symbiodiniaceae</taxon>
        <taxon>Cladocopium</taxon>
    </lineage>
</organism>
<evidence type="ECO:0000313" key="4">
    <source>
        <dbReference type="EMBL" id="CAL1133835.1"/>
    </source>
</evidence>
<dbReference type="EMBL" id="CAMXCT030000558">
    <property type="protein sequence ID" value="CAL4767772.1"/>
    <property type="molecule type" value="Genomic_DNA"/>
</dbReference>
<dbReference type="Proteomes" id="UP001152797">
    <property type="component" value="Unassembled WGS sequence"/>
</dbReference>
<evidence type="ECO:0000313" key="3">
    <source>
        <dbReference type="EMBL" id="CAI3980460.1"/>
    </source>
</evidence>
<feature type="region of interest" description="Disordered" evidence="2">
    <location>
        <begin position="260"/>
        <end position="286"/>
    </location>
</feature>
<evidence type="ECO:0000313" key="5">
    <source>
        <dbReference type="Proteomes" id="UP001152797"/>
    </source>
</evidence>
<evidence type="ECO:0000256" key="2">
    <source>
        <dbReference type="SAM" id="MobiDB-lite"/>
    </source>
</evidence>
<dbReference type="EMBL" id="CAMXCT020000558">
    <property type="protein sequence ID" value="CAL1133835.1"/>
    <property type="molecule type" value="Genomic_DNA"/>
</dbReference>
<feature type="compositionally biased region" description="Basic and acidic residues" evidence="2">
    <location>
        <begin position="441"/>
        <end position="465"/>
    </location>
</feature>
<feature type="compositionally biased region" description="Polar residues" evidence="2">
    <location>
        <begin position="1147"/>
        <end position="1169"/>
    </location>
</feature>
<accession>A0A9P1BVT5</accession>